<dbReference type="EMBL" id="BGPR01009435">
    <property type="protein sequence ID" value="GBN40006.1"/>
    <property type="molecule type" value="Genomic_DNA"/>
</dbReference>
<keyword evidence="15 19" id="KW-0472">Membrane</keyword>
<evidence type="ECO:0000256" key="11">
    <source>
        <dbReference type="ARBA" id="ARBA00022898"/>
    </source>
</evidence>
<proteinExistence type="inferred from homology"/>
<feature type="domain" description="Aminotransferase class I/classII large" evidence="20">
    <location>
        <begin position="145"/>
        <end position="503"/>
    </location>
</feature>
<dbReference type="GO" id="GO:0046512">
    <property type="term" value="P:sphingosine biosynthetic process"/>
    <property type="evidence" value="ECO:0007669"/>
    <property type="project" value="TreeGrafter"/>
</dbReference>
<evidence type="ECO:0000256" key="6">
    <source>
        <dbReference type="ARBA" id="ARBA00008392"/>
    </source>
</evidence>
<organism evidence="21 22">
    <name type="scientific">Araneus ventricosus</name>
    <name type="common">Orbweaver spider</name>
    <name type="synonym">Epeira ventricosa</name>
    <dbReference type="NCBI Taxonomy" id="182803"/>
    <lineage>
        <taxon>Eukaryota</taxon>
        <taxon>Metazoa</taxon>
        <taxon>Ecdysozoa</taxon>
        <taxon>Arthropoda</taxon>
        <taxon>Chelicerata</taxon>
        <taxon>Arachnida</taxon>
        <taxon>Araneae</taxon>
        <taxon>Araneomorphae</taxon>
        <taxon>Entelegynae</taxon>
        <taxon>Araneoidea</taxon>
        <taxon>Araneidae</taxon>
        <taxon>Araneus</taxon>
    </lineage>
</organism>
<dbReference type="InterPro" id="IPR001917">
    <property type="entry name" value="Aminotrans_II_pyridoxalP_BS"/>
</dbReference>
<evidence type="ECO:0000313" key="22">
    <source>
        <dbReference type="Proteomes" id="UP000499080"/>
    </source>
</evidence>
<keyword evidence="9 19" id="KW-0812">Transmembrane</keyword>
<comment type="cofactor">
    <cofactor evidence="1 18">
        <name>pyridoxal 5'-phosphate</name>
        <dbReference type="ChEBI" id="CHEBI:597326"/>
    </cofactor>
</comment>
<evidence type="ECO:0000313" key="21">
    <source>
        <dbReference type="EMBL" id="GBN40006.1"/>
    </source>
</evidence>
<keyword evidence="12" id="KW-0746">Sphingolipid metabolism</keyword>
<dbReference type="PANTHER" id="PTHR13693:SF3">
    <property type="entry name" value="LD36009P"/>
    <property type="match status" value="1"/>
</dbReference>
<keyword evidence="13 19" id="KW-1133">Transmembrane helix</keyword>
<evidence type="ECO:0000256" key="17">
    <source>
        <dbReference type="ARBA" id="ARBA00048528"/>
    </source>
</evidence>
<feature type="transmembrane region" description="Helical" evidence="19">
    <location>
        <begin position="44"/>
        <end position="63"/>
    </location>
</feature>
<reference evidence="21 22" key="1">
    <citation type="journal article" date="2019" name="Sci. Rep.">
        <title>Orb-weaving spider Araneus ventricosus genome elucidates the spidroin gene catalogue.</title>
        <authorList>
            <person name="Kono N."/>
            <person name="Nakamura H."/>
            <person name="Ohtoshi R."/>
            <person name="Moran D.A.P."/>
            <person name="Shinohara A."/>
            <person name="Yoshida Y."/>
            <person name="Fujiwara M."/>
            <person name="Mori M."/>
            <person name="Tomita M."/>
            <person name="Arakawa K."/>
        </authorList>
    </citation>
    <scope>NUCLEOTIDE SEQUENCE [LARGE SCALE GENOMIC DNA]</scope>
</reference>
<evidence type="ECO:0000256" key="14">
    <source>
        <dbReference type="ARBA" id="ARBA00023098"/>
    </source>
</evidence>
<evidence type="ECO:0000256" key="1">
    <source>
        <dbReference type="ARBA" id="ARBA00001933"/>
    </source>
</evidence>
<dbReference type="Proteomes" id="UP000499080">
    <property type="component" value="Unassembled WGS sequence"/>
</dbReference>
<comment type="pathway">
    <text evidence="5">Sphingolipid metabolism.</text>
</comment>
<evidence type="ECO:0000256" key="3">
    <source>
        <dbReference type="ARBA" id="ARBA00004370"/>
    </source>
</evidence>
<dbReference type="Gene3D" id="3.90.1150.10">
    <property type="entry name" value="Aspartate Aminotransferase, domain 1"/>
    <property type="match status" value="1"/>
</dbReference>
<evidence type="ECO:0000256" key="2">
    <source>
        <dbReference type="ARBA" id="ARBA00004240"/>
    </source>
</evidence>
<comment type="catalytic activity">
    <reaction evidence="17">
        <text>L-serine + hexadecanoyl-CoA + H(+) = 3-oxosphinganine + CO2 + CoA</text>
        <dbReference type="Rhea" id="RHEA:14761"/>
        <dbReference type="ChEBI" id="CHEBI:15378"/>
        <dbReference type="ChEBI" id="CHEBI:16526"/>
        <dbReference type="ChEBI" id="CHEBI:33384"/>
        <dbReference type="ChEBI" id="CHEBI:57287"/>
        <dbReference type="ChEBI" id="CHEBI:57379"/>
        <dbReference type="ChEBI" id="CHEBI:58299"/>
        <dbReference type="EC" id="2.3.1.50"/>
    </reaction>
</comment>
<comment type="similarity">
    <text evidence="6 18">Belongs to the class-II pyridoxal-phosphate-dependent aminotransferase family.</text>
</comment>
<sequence length="526" mass="58749">MTNQVKQEVNGLHSSLKNGIKNHEVKQEIKRAREINEEFEETPLVIALTVYFCYVVLTVFGHIRDFVRKLGFGKSSEVKEQNRDGYAKLYGSFESFYTRNIYKRIVQGWNMFVCGVPAVVFKLKIKISPEFHQNARFGTEKNIEAINLGSYNYLGFAETSGQCTDEVEEVILKYGTGICSTRHELGSLDIHRKLEKMVADFLGVEDSIIVGMGFATNSTNIPTFMGKGCLIMSDELNHASLVLGCRLSGAKVKVFKHNDVKDLEEKVRAAIIEGQPISHKPWRKILIIAEGVYSMEGTVVNLPGIIAIKKKYKCYLYIDEAHSIGALGSRGKGVTDYFGSNPRDVDLLMGTFAKSFGASGGYIAGSKSLINHLRTHSYSFSYATSMSAPVAQQIITTLKILMGKDGSTEGIHRVRQLERNTRYFRRKLKQKGFIIYGNEDSPVVPLMLYFPSKVTEFIQGLLMQGIATVGVCYPATTVVTSRARFCISASHTKEMLDKAISVIDSVGRQIMANYSKVERSQAEIIY</sequence>
<evidence type="ECO:0000256" key="16">
    <source>
        <dbReference type="ARBA" id="ARBA00023315"/>
    </source>
</evidence>
<dbReference type="EC" id="2.3.1.50" evidence="7"/>
<comment type="caution">
    <text evidence="21">The sequence shown here is derived from an EMBL/GenBank/DDBJ whole genome shotgun (WGS) entry which is preliminary data.</text>
</comment>
<evidence type="ECO:0000256" key="5">
    <source>
        <dbReference type="ARBA" id="ARBA00004991"/>
    </source>
</evidence>
<evidence type="ECO:0000256" key="18">
    <source>
        <dbReference type="RuleBase" id="RU003693"/>
    </source>
</evidence>
<evidence type="ECO:0000256" key="13">
    <source>
        <dbReference type="ARBA" id="ARBA00022989"/>
    </source>
</evidence>
<keyword evidence="14" id="KW-0443">Lipid metabolism</keyword>
<dbReference type="Pfam" id="PF00155">
    <property type="entry name" value="Aminotran_1_2"/>
    <property type="match status" value="1"/>
</dbReference>
<dbReference type="GO" id="GO:0005783">
    <property type="term" value="C:endoplasmic reticulum"/>
    <property type="evidence" value="ECO:0007669"/>
    <property type="project" value="UniProtKB-SubCell"/>
</dbReference>
<evidence type="ECO:0000256" key="9">
    <source>
        <dbReference type="ARBA" id="ARBA00022692"/>
    </source>
</evidence>
<dbReference type="SUPFAM" id="SSF53383">
    <property type="entry name" value="PLP-dependent transferases"/>
    <property type="match status" value="1"/>
</dbReference>
<evidence type="ECO:0000256" key="12">
    <source>
        <dbReference type="ARBA" id="ARBA00022919"/>
    </source>
</evidence>
<dbReference type="AlphaFoldDB" id="A0A4Y2NQL3"/>
<evidence type="ECO:0000256" key="15">
    <source>
        <dbReference type="ARBA" id="ARBA00023136"/>
    </source>
</evidence>
<evidence type="ECO:0000256" key="10">
    <source>
        <dbReference type="ARBA" id="ARBA00022824"/>
    </source>
</evidence>
<accession>A0A4Y2NQL3</accession>
<dbReference type="GO" id="GO:0030170">
    <property type="term" value="F:pyridoxal phosphate binding"/>
    <property type="evidence" value="ECO:0007669"/>
    <property type="project" value="InterPro"/>
</dbReference>
<dbReference type="Gene3D" id="3.40.640.10">
    <property type="entry name" value="Type I PLP-dependent aspartate aminotransferase-like (Major domain)"/>
    <property type="match status" value="1"/>
</dbReference>
<dbReference type="CDD" id="cd06454">
    <property type="entry name" value="KBL_like"/>
    <property type="match status" value="1"/>
</dbReference>
<dbReference type="InterPro" id="IPR004839">
    <property type="entry name" value="Aminotransferase_I/II_large"/>
</dbReference>
<protein>
    <recommendedName>
        <fullName evidence="7">serine C-palmitoyltransferase</fullName>
        <ecNumber evidence="7">2.3.1.50</ecNumber>
    </recommendedName>
</protein>
<comment type="pathway">
    <text evidence="4">Lipid metabolism; sphingolipid metabolism.</text>
</comment>
<dbReference type="PANTHER" id="PTHR13693">
    <property type="entry name" value="CLASS II AMINOTRANSFERASE/8-AMINO-7-OXONONANOATE SYNTHASE"/>
    <property type="match status" value="1"/>
</dbReference>
<dbReference type="InterPro" id="IPR050087">
    <property type="entry name" value="AON_synthase_class-II"/>
</dbReference>
<dbReference type="GO" id="GO:0016020">
    <property type="term" value="C:membrane"/>
    <property type="evidence" value="ECO:0007669"/>
    <property type="project" value="UniProtKB-SubCell"/>
</dbReference>
<dbReference type="InterPro" id="IPR015421">
    <property type="entry name" value="PyrdxlP-dep_Trfase_major"/>
</dbReference>
<dbReference type="InterPro" id="IPR015422">
    <property type="entry name" value="PyrdxlP-dep_Trfase_small"/>
</dbReference>
<evidence type="ECO:0000256" key="19">
    <source>
        <dbReference type="SAM" id="Phobius"/>
    </source>
</evidence>
<keyword evidence="8 21" id="KW-0808">Transferase</keyword>
<dbReference type="OrthoDB" id="65434at2759"/>
<evidence type="ECO:0000259" key="20">
    <source>
        <dbReference type="Pfam" id="PF00155"/>
    </source>
</evidence>
<evidence type="ECO:0000256" key="4">
    <source>
        <dbReference type="ARBA" id="ARBA00004760"/>
    </source>
</evidence>
<dbReference type="GO" id="GO:0004758">
    <property type="term" value="F:serine C-palmitoyltransferase activity"/>
    <property type="evidence" value="ECO:0007669"/>
    <property type="project" value="UniProtKB-EC"/>
</dbReference>
<dbReference type="GO" id="GO:0046513">
    <property type="term" value="P:ceramide biosynthetic process"/>
    <property type="evidence" value="ECO:0007669"/>
    <property type="project" value="TreeGrafter"/>
</dbReference>
<dbReference type="GO" id="GO:0017059">
    <property type="term" value="C:serine palmitoyltransferase complex"/>
    <property type="evidence" value="ECO:0007669"/>
    <property type="project" value="TreeGrafter"/>
</dbReference>
<dbReference type="InterPro" id="IPR015424">
    <property type="entry name" value="PyrdxlP-dep_Trfase"/>
</dbReference>
<name>A0A4Y2NQL3_ARAVE</name>
<evidence type="ECO:0000256" key="8">
    <source>
        <dbReference type="ARBA" id="ARBA00022679"/>
    </source>
</evidence>
<keyword evidence="10" id="KW-0256">Endoplasmic reticulum</keyword>
<comment type="subcellular location">
    <subcellularLocation>
        <location evidence="2">Endoplasmic reticulum</location>
    </subcellularLocation>
    <subcellularLocation>
        <location evidence="3">Membrane</location>
    </subcellularLocation>
</comment>
<dbReference type="FunFam" id="3.40.640.10:FF:000047">
    <property type="entry name" value="serine palmitoyltransferase 2 isoform X1"/>
    <property type="match status" value="1"/>
</dbReference>
<gene>
    <name evidence="21" type="primary">Sptlc2_0</name>
    <name evidence="21" type="ORF">AVEN_21962_1</name>
</gene>
<keyword evidence="11 18" id="KW-0663">Pyridoxal phosphate</keyword>
<dbReference type="PROSITE" id="PS00599">
    <property type="entry name" value="AA_TRANSFER_CLASS_2"/>
    <property type="match status" value="1"/>
</dbReference>
<keyword evidence="16" id="KW-0012">Acyltransferase</keyword>
<evidence type="ECO:0000256" key="7">
    <source>
        <dbReference type="ARBA" id="ARBA00013220"/>
    </source>
</evidence>
<keyword evidence="22" id="KW-1185">Reference proteome</keyword>